<name>A0A8K0IQQ0_COCNU</name>
<dbReference type="GO" id="GO:0046872">
    <property type="term" value="F:metal ion binding"/>
    <property type="evidence" value="ECO:0007669"/>
    <property type="project" value="UniProtKB-KW"/>
</dbReference>
<reference evidence="6" key="2">
    <citation type="submission" date="2019-07" db="EMBL/GenBank/DDBJ databases">
        <authorList>
            <person name="Yang Y."/>
            <person name="Bocs S."/>
            <person name="Baudouin L."/>
        </authorList>
    </citation>
    <scope>NUCLEOTIDE SEQUENCE</scope>
    <source>
        <tissue evidence="6">Spear leaf of Hainan Tall coconut</tissue>
    </source>
</reference>
<evidence type="ECO:0000256" key="3">
    <source>
        <dbReference type="PROSITE-ProRule" id="PRU01131"/>
    </source>
</evidence>
<protein>
    <submittedName>
        <fullName evidence="6">FCS-Like Zinc finger 14</fullName>
    </submittedName>
</protein>
<organism evidence="6 7">
    <name type="scientific">Cocos nucifera</name>
    <name type="common">Coconut palm</name>
    <dbReference type="NCBI Taxonomy" id="13894"/>
    <lineage>
        <taxon>Eukaryota</taxon>
        <taxon>Viridiplantae</taxon>
        <taxon>Streptophyta</taxon>
        <taxon>Embryophyta</taxon>
        <taxon>Tracheophyta</taxon>
        <taxon>Spermatophyta</taxon>
        <taxon>Magnoliopsida</taxon>
        <taxon>Liliopsida</taxon>
        <taxon>Arecaceae</taxon>
        <taxon>Arecoideae</taxon>
        <taxon>Cocoseae</taxon>
        <taxon>Attaleinae</taxon>
        <taxon>Cocos</taxon>
    </lineage>
</organism>
<dbReference type="PROSITE" id="PS51795">
    <property type="entry name" value="ZF_FLZ"/>
    <property type="match status" value="1"/>
</dbReference>
<sequence>MLSKNKRFRKTHPENPSKGGAMPDSSERKPSLKLSLFVGLTESVASEPNNARSPRCFDGGAVGLRIVAAMSNDVADVSPARAAAPALSRSDPIPIVPGRPATNPRGPAARAEEEEEDMEGVELSECYTCVISHVRGNPVMMRVYFDDGSDGMDGNYGMSSGVFFGSPLSPPATEFLSRCFLCQKELHGLDVFTYRGERAFCSVEYCRCQQIRSDEHGGTCGSEGSSCSAFFFFLYLLVLQRLA</sequence>
<evidence type="ECO:0000259" key="5">
    <source>
        <dbReference type="PROSITE" id="PS51795"/>
    </source>
</evidence>
<dbReference type="AlphaFoldDB" id="A0A8K0IQQ0"/>
<dbReference type="OrthoDB" id="828272at2759"/>
<feature type="region of interest" description="Disordered" evidence="4">
    <location>
        <begin position="82"/>
        <end position="117"/>
    </location>
</feature>
<comment type="similarity">
    <text evidence="1">Belongs to the FLZ family.</text>
</comment>
<evidence type="ECO:0000256" key="2">
    <source>
        <dbReference type="ARBA" id="ARBA00022723"/>
    </source>
</evidence>
<proteinExistence type="inferred from homology"/>
<evidence type="ECO:0000313" key="7">
    <source>
        <dbReference type="Proteomes" id="UP000797356"/>
    </source>
</evidence>
<feature type="zinc finger region" description="FLZ-type" evidence="3">
    <location>
        <begin position="174"/>
        <end position="218"/>
    </location>
</feature>
<dbReference type="EMBL" id="CM017882">
    <property type="protein sequence ID" value="KAG1364540.1"/>
    <property type="molecule type" value="Genomic_DNA"/>
</dbReference>
<evidence type="ECO:0000256" key="4">
    <source>
        <dbReference type="SAM" id="MobiDB-lite"/>
    </source>
</evidence>
<feature type="compositionally biased region" description="Basic residues" evidence="4">
    <location>
        <begin position="1"/>
        <end position="10"/>
    </location>
</feature>
<dbReference type="Pfam" id="PF04570">
    <property type="entry name" value="zf-FLZ"/>
    <property type="match status" value="1"/>
</dbReference>
<comment type="caution">
    <text evidence="6">The sequence shown here is derived from an EMBL/GenBank/DDBJ whole genome shotgun (WGS) entry which is preliminary data.</text>
</comment>
<dbReference type="InterPro" id="IPR007650">
    <property type="entry name" value="Zf-FLZ_dom"/>
</dbReference>
<reference evidence="6" key="1">
    <citation type="journal article" date="2017" name="Gigascience">
        <title>The genome draft of coconut (Cocos nucifera).</title>
        <authorList>
            <person name="Xiao Y."/>
            <person name="Xu P."/>
            <person name="Fan H."/>
            <person name="Baudouin L."/>
            <person name="Xia W."/>
            <person name="Bocs S."/>
            <person name="Xu J."/>
            <person name="Li Q."/>
            <person name="Guo A."/>
            <person name="Zhou L."/>
            <person name="Li J."/>
            <person name="Wu Y."/>
            <person name="Ma Z."/>
            <person name="Armero A."/>
            <person name="Issali A.E."/>
            <person name="Liu N."/>
            <person name="Peng M."/>
            <person name="Yang Y."/>
        </authorList>
    </citation>
    <scope>NUCLEOTIDE SEQUENCE</scope>
    <source>
        <tissue evidence="6">Spear leaf of Hainan Tall coconut</tissue>
    </source>
</reference>
<gene>
    <name evidence="6" type="ORF">COCNU_11G013670</name>
</gene>
<evidence type="ECO:0000313" key="6">
    <source>
        <dbReference type="EMBL" id="KAG1364540.1"/>
    </source>
</evidence>
<keyword evidence="2" id="KW-0479">Metal-binding</keyword>
<feature type="domain" description="FLZ-type" evidence="5">
    <location>
        <begin position="174"/>
        <end position="218"/>
    </location>
</feature>
<evidence type="ECO:0000256" key="1">
    <source>
        <dbReference type="ARBA" id="ARBA00009374"/>
    </source>
</evidence>
<accession>A0A8K0IQQ0</accession>
<keyword evidence="7" id="KW-1185">Reference proteome</keyword>
<dbReference type="PANTHER" id="PTHR47208:SF1">
    <property type="entry name" value="OS02G0174800 PROTEIN"/>
    <property type="match status" value="1"/>
</dbReference>
<dbReference type="InterPro" id="IPR044604">
    <property type="entry name" value="FLZ12/13/14"/>
</dbReference>
<dbReference type="PANTHER" id="PTHR47208">
    <property type="entry name" value="OS02G0174800 PROTEIN"/>
    <property type="match status" value="1"/>
</dbReference>
<feature type="compositionally biased region" description="Low complexity" evidence="4">
    <location>
        <begin position="82"/>
        <end position="92"/>
    </location>
</feature>
<dbReference type="Proteomes" id="UP000797356">
    <property type="component" value="Chromosome 11"/>
</dbReference>
<feature type="region of interest" description="Disordered" evidence="4">
    <location>
        <begin position="1"/>
        <end position="33"/>
    </location>
</feature>